<name>A0A0A1TR81_9HYPO</name>
<dbReference type="GO" id="GO:0045944">
    <property type="term" value="P:positive regulation of transcription by RNA polymerase II"/>
    <property type="evidence" value="ECO:0007669"/>
    <property type="project" value="TreeGrafter"/>
</dbReference>
<evidence type="ECO:0000256" key="1">
    <source>
        <dbReference type="ARBA" id="ARBA00004123"/>
    </source>
</evidence>
<evidence type="ECO:0000256" key="2">
    <source>
        <dbReference type="ARBA" id="ARBA00023242"/>
    </source>
</evidence>
<dbReference type="Proteomes" id="UP000039046">
    <property type="component" value="Unassembled WGS sequence"/>
</dbReference>
<dbReference type="AlphaFoldDB" id="A0A0A1TR81"/>
<dbReference type="STRING" id="1531966.A0A0A1TR81"/>
<dbReference type="GO" id="GO:0005634">
    <property type="term" value="C:nucleus"/>
    <property type="evidence" value="ECO:0007669"/>
    <property type="project" value="UniProtKB-SubCell"/>
</dbReference>
<evidence type="ECO:0000313" key="3">
    <source>
        <dbReference type="EMBL" id="CEJ93667.1"/>
    </source>
</evidence>
<dbReference type="GO" id="GO:0000976">
    <property type="term" value="F:transcription cis-regulatory region binding"/>
    <property type="evidence" value="ECO:0007669"/>
    <property type="project" value="TreeGrafter"/>
</dbReference>
<dbReference type="PANTHER" id="PTHR37534">
    <property type="entry name" value="TRANSCRIPTIONAL ACTIVATOR PROTEIN UGA3"/>
    <property type="match status" value="1"/>
</dbReference>
<dbReference type="OrthoDB" id="288726at2759"/>
<keyword evidence="2" id="KW-0539">Nucleus</keyword>
<organism evidence="3 4">
    <name type="scientific">[Torrubiella] hemipterigena</name>
    <dbReference type="NCBI Taxonomy" id="1531966"/>
    <lineage>
        <taxon>Eukaryota</taxon>
        <taxon>Fungi</taxon>
        <taxon>Dikarya</taxon>
        <taxon>Ascomycota</taxon>
        <taxon>Pezizomycotina</taxon>
        <taxon>Sordariomycetes</taxon>
        <taxon>Hypocreomycetidae</taxon>
        <taxon>Hypocreales</taxon>
        <taxon>Clavicipitaceae</taxon>
        <taxon>Clavicipitaceae incertae sedis</taxon>
        <taxon>'Torrubiella' clade</taxon>
    </lineage>
</organism>
<dbReference type="GO" id="GO:0003700">
    <property type="term" value="F:DNA-binding transcription factor activity"/>
    <property type="evidence" value="ECO:0007669"/>
    <property type="project" value="TreeGrafter"/>
</dbReference>
<accession>A0A0A1TR81</accession>
<dbReference type="InterPro" id="IPR021858">
    <property type="entry name" value="Fun_TF"/>
</dbReference>
<dbReference type="Pfam" id="PF11951">
    <property type="entry name" value="Fungal_trans_2"/>
    <property type="match status" value="1"/>
</dbReference>
<evidence type="ECO:0000313" key="4">
    <source>
        <dbReference type="Proteomes" id="UP000039046"/>
    </source>
</evidence>
<reference evidence="3 4" key="1">
    <citation type="journal article" date="2015" name="Genome Announc.">
        <title>Draft Genome Sequence and Gene Annotation of the Entomopathogenic Fungus Verticillium hemipterigenum.</title>
        <authorList>
            <person name="Horn F."/>
            <person name="Habel A."/>
            <person name="Scharf D.H."/>
            <person name="Dworschak J."/>
            <person name="Brakhage A.A."/>
            <person name="Guthke R."/>
            <person name="Hertweck C."/>
            <person name="Linde J."/>
        </authorList>
    </citation>
    <scope>NUCLEOTIDE SEQUENCE [LARGE SCALE GENOMIC DNA]</scope>
</reference>
<dbReference type="HOGENOM" id="CLU_652445_0_0_1"/>
<gene>
    <name evidence="3" type="ORF">VHEMI09243</name>
</gene>
<dbReference type="EMBL" id="CDHN01000005">
    <property type="protein sequence ID" value="CEJ93667.1"/>
    <property type="molecule type" value="Genomic_DNA"/>
</dbReference>
<comment type="subcellular location">
    <subcellularLocation>
        <location evidence="1">Nucleus</location>
    </subcellularLocation>
</comment>
<sequence length="421" mass="47004">MTLIGIEKGTACVDSLVTMTKSRDDMPDKLSSEQEHSLRILQKAMFFIDSLSLTSLAEPRLADLNVRQRNLLGYFEHEMSSSVSIHAAVQRELCRVVLPMALDNPQILAAILSVSSTYRVSTGLEQGEDDATQLRVVAIRQLNDSLSGADENRLMAAFATSLILSLGDIFSPTRTENWRIFLRGAIVLREHLINQPPTSELEFLRRLCLSLRLMAASEMSSIDMGKETAKIAPPGYICDLAGFSPSLGSILEQIQDFCRECDAHPTALHDRIGPLYQTYAQLVDKINLLCRLRLRAPLFRPEAARTLTAEMKQDLWNLDEAFHHSALLQLHARMHSVRTPVTQAIRASVLRIIACIGCMDFTRKPNPAVSTIGPLYEAGRAAIVREDQEQVFAIILRIQKTCPVANFARLVSILPLIWGWE</sequence>
<dbReference type="PANTHER" id="PTHR37534:SF49">
    <property type="entry name" value="LYSINE BIOSYNTHESIS REGULATORY PROTEIN LYS14"/>
    <property type="match status" value="1"/>
</dbReference>
<keyword evidence="4" id="KW-1185">Reference proteome</keyword>
<proteinExistence type="predicted"/>
<protein>
    <submittedName>
        <fullName evidence="3">Uncharacterized protein</fullName>
    </submittedName>
</protein>